<reference evidence="1" key="1">
    <citation type="journal article" date="2018" name="Genome Biol.">
        <title>SKESA: strategic k-mer extension for scrupulous assemblies.</title>
        <authorList>
            <person name="Souvorov A."/>
            <person name="Agarwala R."/>
            <person name="Lipman D.J."/>
        </authorList>
    </citation>
    <scope>NUCLEOTIDE SEQUENCE</scope>
    <source>
        <strain evidence="1">BCW_3452</strain>
    </source>
</reference>
<protein>
    <submittedName>
        <fullName evidence="1">Uncharacterized protein</fullName>
    </submittedName>
</protein>
<name>A0A8H9K5I1_VIBVL</name>
<dbReference type="Proteomes" id="UP000863257">
    <property type="component" value="Unassembled WGS sequence"/>
</dbReference>
<dbReference type="EMBL" id="DACRBY010000001">
    <property type="protein sequence ID" value="HAS8538266.1"/>
    <property type="molecule type" value="Genomic_DNA"/>
</dbReference>
<sequence length="172" mass="19300">MSKSEQVKFINTLREDTCFRAALMAVLSEDISDRLSVEVENNNESGAVTDVCVSFEDGPEDAKERLHQGTCVVQGPIEKAFESLWKTTLRERFDIEKRTAYRNFVPSICQKTIDCFDITLLDVASVYVAELIETLTGDALQDKDTSFTSYVSNLRVLIGKVDQNKLYAVGNL</sequence>
<accession>A0A8H9K5I1</accession>
<proteinExistence type="predicted"/>
<evidence type="ECO:0000313" key="1">
    <source>
        <dbReference type="EMBL" id="HAS8538266.1"/>
    </source>
</evidence>
<comment type="caution">
    <text evidence="1">The sequence shown here is derived from an EMBL/GenBank/DDBJ whole genome shotgun (WGS) entry which is preliminary data.</text>
</comment>
<organism evidence="1">
    <name type="scientific">Vibrio vulnificus</name>
    <dbReference type="NCBI Taxonomy" id="672"/>
    <lineage>
        <taxon>Bacteria</taxon>
        <taxon>Pseudomonadati</taxon>
        <taxon>Pseudomonadota</taxon>
        <taxon>Gammaproteobacteria</taxon>
        <taxon>Vibrionales</taxon>
        <taxon>Vibrionaceae</taxon>
        <taxon>Vibrio</taxon>
    </lineage>
</organism>
<gene>
    <name evidence="1" type="ORF">I7730_00440</name>
</gene>
<dbReference type="AlphaFoldDB" id="A0A8H9K5I1"/>
<reference evidence="1" key="2">
    <citation type="submission" date="2019-01" db="EMBL/GenBank/DDBJ databases">
        <authorList>
            <consortium name="NCBI Pathogen Detection Project"/>
        </authorList>
    </citation>
    <scope>NUCLEOTIDE SEQUENCE</scope>
    <source>
        <strain evidence="1">BCW_3452</strain>
    </source>
</reference>